<keyword evidence="3" id="KW-1185">Reference proteome</keyword>
<accession>A0AAV6U8T9</accession>
<evidence type="ECO:0008006" key="4">
    <source>
        <dbReference type="Google" id="ProtNLM"/>
    </source>
</evidence>
<feature type="transmembrane region" description="Helical" evidence="1">
    <location>
        <begin position="73"/>
        <end position="96"/>
    </location>
</feature>
<comment type="caution">
    <text evidence="2">The sequence shown here is derived from an EMBL/GenBank/DDBJ whole genome shotgun (WGS) entry which is preliminary data.</text>
</comment>
<feature type="transmembrane region" description="Helical" evidence="1">
    <location>
        <begin position="103"/>
        <end position="132"/>
    </location>
</feature>
<sequence>MKCWNMGNKTQPAPELLLAQLILSVILVVLVSHATYEDDYVVPTFTFQMHHGKPIFRTEGKKSIPINEFRASYTVLLLLAVSSAYFFVNLLLYVAIKMLHEGVLYGTIMIVIQDVTFCVLMLVCSLGTVAYRGERAVHSRDTELLIASGISMFCCVSSGIGVYYSYKVYKGI</sequence>
<reference evidence="2 3" key="1">
    <citation type="journal article" date="2022" name="Nat. Ecol. Evol.">
        <title>A masculinizing supergene underlies an exaggerated male reproductive morph in a spider.</title>
        <authorList>
            <person name="Hendrickx F."/>
            <person name="De Corte Z."/>
            <person name="Sonet G."/>
            <person name="Van Belleghem S.M."/>
            <person name="Kostlbacher S."/>
            <person name="Vangestel C."/>
        </authorList>
    </citation>
    <scope>NUCLEOTIDE SEQUENCE [LARGE SCALE GENOMIC DNA]</scope>
    <source>
        <strain evidence="2">W744_W776</strain>
    </source>
</reference>
<name>A0AAV6U8T9_9ARAC</name>
<dbReference type="EMBL" id="JAFNEN010000565">
    <property type="protein sequence ID" value="KAG8180385.1"/>
    <property type="molecule type" value="Genomic_DNA"/>
</dbReference>
<gene>
    <name evidence="2" type="ORF">JTE90_025435</name>
</gene>
<dbReference type="AlphaFoldDB" id="A0AAV6U8T9"/>
<keyword evidence="1" id="KW-0812">Transmembrane</keyword>
<evidence type="ECO:0000313" key="3">
    <source>
        <dbReference type="Proteomes" id="UP000827092"/>
    </source>
</evidence>
<protein>
    <recommendedName>
        <fullName evidence="4">MARVEL domain-containing protein</fullName>
    </recommendedName>
</protein>
<evidence type="ECO:0000256" key="1">
    <source>
        <dbReference type="SAM" id="Phobius"/>
    </source>
</evidence>
<keyword evidence="1" id="KW-1133">Transmembrane helix</keyword>
<proteinExistence type="predicted"/>
<evidence type="ECO:0000313" key="2">
    <source>
        <dbReference type="EMBL" id="KAG8180385.1"/>
    </source>
</evidence>
<keyword evidence="1" id="KW-0472">Membrane</keyword>
<organism evidence="2 3">
    <name type="scientific">Oedothorax gibbosus</name>
    <dbReference type="NCBI Taxonomy" id="931172"/>
    <lineage>
        <taxon>Eukaryota</taxon>
        <taxon>Metazoa</taxon>
        <taxon>Ecdysozoa</taxon>
        <taxon>Arthropoda</taxon>
        <taxon>Chelicerata</taxon>
        <taxon>Arachnida</taxon>
        <taxon>Araneae</taxon>
        <taxon>Araneomorphae</taxon>
        <taxon>Entelegynae</taxon>
        <taxon>Araneoidea</taxon>
        <taxon>Linyphiidae</taxon>
        <taxon>Erigoninae</taxon>
        <taxon>Oedothorax</taxon>
    </lineage>
</organism>
<feature type="transmembrane region" description="Helical" evidence="1">
    <location>
        <begin position="144"/>
        <end position="166"/>
    </location>
</feature>
<dbReference type="Proteomes" id="UP000827092">
    <property type="component" value="Unassembled WGS sequence"/>
</dbReference>
<feature type="transmembrane region" description="Helical" evidence="1">
    <location>
        <begin position="16"/>
        <end position="36"/>
    </location>
</feature>